<dbReference type="RefSeq" id="XP_030227835.1">
    <property type="nucleotide sequence ID" value="XM_030371975.1"/>
</dbReference>
<dbReference type="GO" id="GO:0004857">
    <property type="term" value="F:enzyme inhibitor activity"/>
    <property type="evidence" value="ECO:0007669"/>
    <property type="project" value="TreeGrafter"/>
</dbReference>
<name>A0A8C5F3Q6_GADMO</name>
<feature type="region of interest" description="Disordered" evidence="2">
    <location>
        <begin position="197"/>
        <end position="233"/>
    </location>
</feature>
<evidence type="ECO:0000256" key="1">
    <source>
        <dbReference type="SAM" id="Coils"/>
    </source>
</evidence>
<feature type="domain" description="Fibrinogen C-terminal" evidence="4">
    <location>
        <begin position="227"/>
        <end position="447"/>
    </location>
</feature>
<evidence type="ECO:0000259" key="4">
    <source>
        <dbReference type="PROSITE" id="PS51406"/>
    </source>
</evidence>
<gene>
    <name evidence="5" type="primary">LOC115555230</name>
</gene>
<dbReference type="GO" id="GO:0070328">
    <property type="term" value="P:triglyceride homeostasis"/>
    <property type="evidence" value="ECO:0007669"/>
    <property type="project" value="TreeGrafter"/>
</dbReference>
<protein>
    <submittedName>
        <fullName evidence="5">Angiopoietin-related protein 4-like</fullName>
    </submittedName>
</protein>
<evidence type="ECO:0000313" key="6">
    <source>
        <dbReference type="Proteomes" id="UP000694546"/>
    </source>
</evidence>
<proteinExistence type="predicted"/>
<dbReference type="KEGG" id="gmh:115555230"/>
<feature type="signal peptide" evidence="3">
    <location>
        <begin position="1"/>
        <end position="20"/>
    </location>
</feature>
<dbReference type="PROSITE" id="PS51406">
    <property type="entry name" value="FIBRINOGEN_C_2"/>
    <property type="match status" value="1"/>
</dbReference>
<dbReference type="SMART" id="SM00186">
    <property type="entry name" value="FBG"/>
    <property type="match status" value="1"/>
</dbReference>
<dbReference type="Ensembl" id="ENSGMOT00000001206.2">
    <property type="protein sequence ID" value="ENSGMOP00000001166.2"/>
    <property type="gene ID" value="ENSGMOG00000001102.2"/>
</dbReference>
<feature type="coiled-coil region" evidence="1">
    <location>
        <begin position="103"/>
        <end position="188"/>
    </location>
</feature>
<organism evidence="5 6">
    <name type="scientific">Gadus morhua</name>
    <name type="common">Atlantic cod</name>
    <dbReference type="NCBI Taxonomy" id="8049"/>
    <lineage>
        <taxon>Eukaryota</taxon>
        <taxon>Metazoa</taxon>
        <taxon>Chordata</taxon>
        <taxon>Craniata</taxon>
        <taxon>Vertebrata</taxon>
        <taxon>Euteleostomi</taxon>
        <taxon>Actinopterygii</taxon>
        <taxon>Neopterygii</taxon>
        <taxon>Teleostei</taxon>
        <taxon>Neoteleostei</taxon>
        <taxon>Acanthomorphata</taxon>
        <taxon>Zeiogadaria</taxon>
        <taxon>Gadariae</taxon>
        <taxon>Gadiformes</taxon>
        <taxon>Gadoidei</taxon>
        <taxon>Gadidae</taxon>
        <taxon>Gadus</taxon>
    </lineage>
</organism>
<dbReference type="NCBIfam" id="NF040941">
    <property type="entry name" value="GGGWT_bact"/>
    <property type="match status" value="1"/>
</dbReference>
<dbReference type="GeneID" id="115555230"/>
<dbReference type="GO" id="GO:0005615">
    <property type="term" value="C:extracellular space"/>
    <property type="evidence" value="ECO:0007669"/>
    <property type="project" value="TreeGrafter"/>
</dbReference>
<dbReference type="OMA" id="EKHASWD"/>
<feature type="compositionally biased region" description="Basic residues" evidence="2">
    <location>
        <begin position="200"/>
        <end position="209"/>
    </location>
</feature>
<dbReference type="InterPro" id="IPR036056">
    <property type="entry name" value="Fibrinogen-like_C"/>
</dbReference>
<sequence>MRNAVLFLFLVALLLNAGSSRPLERKEERGSQIGRGPYASWDDVNVLAHGLLQLGQGLKEHVEKNKAQVREVNVRLRSLNGSLVELASARGERGAGAGVELQLERGEGVVAELRAQTEELRSERLGLRTRLERVEEKVNRGLRETWSEGNSSDDGDAAAIQRTLAAQNRRIDDLLDKIRQQQDKLEKQGLHLQALQTKVGQRRAKVHRRSHEDTAPRGVRHSNSQQTASAGLPKDCHEVFTSGQRASGVYTIQPAFSDPFSVLCEMNSDGGWTVIQKRQDGSQSFNQLWESYQKGFGHLNGEFWLGLDRIHSLSNQGRHTLQVQLSHRTGAEQLVNYRFQLDGPENDYALHLAPTNPTGVQAGAMATGASGLPFSTADRDNDLSADINCAKSLSGGWWFSSCGEWNLNGRYPKRHLNRQRSPRQQMSWATASGSTLTSVVMKIAPFRD</sequence>
<dbReference type="CDD" id="cd00087">
    <property type="entry name" value="FReD"/>
    <property type="match status" value="1"/>
</dbReference>
<dbReference type="Proteomes" id="UP000694546">
    <property type="component" value="Chromosome 12"/>
</dbReference>
<evidence type="ECO:0000256" key="3">
    <source>
        <dbReference type="SAM" id="SignalP"/>
    </source>
</evidence>
<dbReference type="Pfam" id="PF00147">
    <property type="entry name" value="Fibrinogen_C"/>
    <property type="match status" value="1"/>
</dbReference>
<dbReference type="Gene3D" id="3.90.215.10">
    <property type="entry name" value="Gamma Fibrinogen, chain A, domain 1"/>
    <property type="match status" value="1"/>
</dbReference>
<dbReference type="SUPFAM" id="SSF56496">
    <property type="entry name" value="Fibrinogen C-terminal domain-like"/>
    <property type="match status" value="1"/>
</dbReference>
<dbReference type="OrthoDB" id="6145874at2759"/>
<keyword evidence="6" id="KW-1185">Reference proteome</keyword>
<evidence type="ECO:0000313" key="5">
    <source>
        <dbReference type="Ensembl" id="ENSGMOP00000001166.2"/>
    </source>
</evidence>
<dbReference type="AlphaFoldDB" id="A0A8C5F3Q6"/>
<dbReference type="InterPro" id="IPR014716">
    <property type="entry name" value="Fibrinogen_a/b/g_C_1"/>
</dbReference>
<reference evidence="5" key="1">
    <citation type="submission" date="2025-08" db="UniProtKB">
        <authorList>
            <consortium name="Ensembl"/>
        </authorList>
    </citation>
    <scope>IDENTIFICATION</scope>
</reference>
<keyword evidence="1" id="KW-0175">Coiled coil</keyword>
<feature type="chain" id="PRO_5034408299" evidence="3">
    <location>
        <begin position="21"/>
        <end position="448"/>
    </location>
</feature>
<accession>A0A8C5F3Q6</accession>
<reference evidence="5" key="2">
    <citation type="submission" date="2025-09" db="UniProtKB">
        <authorList>
            <consortium name="Ensembl"/>
        </authorList>
    </citation>
    <scope>IDENTIFICATION</scope>
</reference>
<dbReference type="PANTHER" id="PTHR19143">
    <property type="entry name" value="FIBRINOGEN/TENASCIN/ANGIOPOEITIN"/>
    <property type="match status" value="1"/>
</dbReference>
<keyword evidence="3" id="KW-0732">Signal</keyword>
<dbReference type="GeneTree" id="ENSGT00940000159478"/>
<evidence type="ECO:0000256" key="2">
    <source>
        <dbReference type="SAM" id="MobiDB-lite"/>
    </source>
</evidence>
<dbReference type="InterPro" id="IPR050373">
    <property type="entry name" value="Fibrinogen_C-term_domain"/>
</dbReference>
<dbReference type="InterPro" id="IPR002181">
    <property type="entry name" value="Fibrinogen_a/b/g_C_dom"/>
</dbReference>
<dbReference type="PANTHER" id="PTHR19143:SF256">
    <property type="entry name" value="ANGIOPOIETIN-RELATED PROTEIN 4"/>
    <property type="match status" value="1"/>
</dbReference>